<protein>
    <submittedName>
        <fullName evidence="2">Coiled coil domain-containing protein</fullName>
    </submittedName>
</protein>
<reference evidence="2 3" key="1">
    <citation type="submission" date="2015-11" db="EMBL/GenBank/DDBJ databases">
        <title>Genomic analysis of 38 Legionella species identifies large and diverse effector repertoires.</title>
        <authorList>
            <person name="Burstein D."/>
            <person name="Amaro F."/>
            <person name="Zusman T."/>
            <person name="Lifshitz Z."/>
            <person name="Cohen O."/>
            <person name="Gilbert J.A."/>
            <person name="Pupko T."/>
            <person name="Shuman H.A."/>
            <person name="Segal G."/>
        </authorList>
    </citation>
    <scope>NUCLEOTIDE SEQUENCE [LARGE SCALE GENOMIC DNA]</scope>
    <source>
        <strain evidence="2 3">WIGA</strain>
    </source>
</reference>
<organism evidence="2 3">
    <name type="scientific">Legionella bozemanae</name>
    <name type="common">Fluoribacter bozemanae</name>
    <dbReference type="NCBI Taxonomy" id="447"/>
    <lineage>
        <taxon>Bacteria</taxon>
        <taxon>Pseudomonadati</taxon>
        <taxon>Pseudomonadota</taxon>
        <taxon>Gammaproteobacteria</taxon>
        <taxon>Legionellales</taxon>
        <taxon>Legionellaceae</taxon>
        <taxon>Legionella</taxon>
    </lineage>
</organism>
<feature type="compositionally biased region" description="Basic and acidic residues" evidence="1">
    <location>
        <begin position="393"/>
        <end position="412"/>
    </location>
</feature>
<feature type="compositionally biased region" description="Basic and acidic residues" evidence="1">
    <location>
        <begin position="487"/>
        <end position="499"/>
    </location>
</feature>
<dbReference type="EMBL" id="LNXU01000017">
    <property type="protein sequence ID" value="KTC74015.1"/>
    <property type="molecule type" value="Genomic_DNA"/>
</dbReference>
<comment type="caution">
    <text evidence="2">The sequence shown here is derived from an EMBL/GenBank/DDBJ whole genome shotgun (WGS) entry which is preliminary data.</text>
</comment>
<feature type="region of interest" description="Disordered" evidence="1">
    <location>
        <begin position="477"/>
        <end position="505"/>
    </location>
</feature>
<dbReference type="PATRIC" id="fig|447.4.peg.1555"/>
<name>A0A0W0RSJ3_LEGBO</name>
<keyword evidence="3" id="KW-1185">Reference proteome</keyword>
<evidence type="ECO:0000256" key="1">
    <source>
        <dbReference type="SAM" id="MobiDB-lite"/>
    </source>
</evidence>
<accession>A0A0W0RSJ3</accession>
<gene>
    <name evidence="2" type="ORF">Lboz_1455</name>
</gene>
<proteinExistence type="predicted"/>
<evidence type="ECO:0000313" key="2">
    <source>
        <dbReference type="EMBL" id="KTC74015.1"/>
    </source>
</evidence>
<sequence>MPSFRQAFYNILKSRRFLDQFSPEEQERIYQKYRDSIGLTQDVAKDMGAGAFKAHADKRIQDFSGFKTQVGSEKEDTFAKLIQGDDPAEKKEVRTKLEGLLKPQKFYTDAQETYKDSMEFFKKRVNQIPELSVEQIRGYLEQINQRGRKAIEAQQKKELEDFKAELNTPEFSKKIEKALGKTPDEVEKIKKDLIAEMEKNHTDQLTAFNDSAKANLTILDKASALEKKRLIFTGQLESWQDQLSSSQRDEMEREMALARAESLKRRGMEAPTRNTRAYVDCEKGTISAINPEDLNFIISLSGKKLHHTKGKDGEPGLWTATMPSRILSPFYYLSNKELPKVDMLTMAQAVRASGFDSITMTINFEDEKTRKQRARQAYEAALEAGFEPGPLPGEEKKDEKEQVRGIHLKDGSGKEIKPEEIFSASELRLLHEKAAEKRQKISNLLKDAPRQEPSEKLTQQYRKEIDDGRVLARMAGKTQKEIEDEQEKVHKQEAEHEQVVKGITG</sequence>
<dbReference type="OrthoDB" id="5651348at2"/>
<evidence type="ECO:0000313" key="3">
    <source>
        <dbReference type="Proteomes" id="UP000054695"/>
    </source>
</evidence>
<dbReference type="Proteomes" id="UP000054695">
    <property type="component" value="Unassembled WGS sequence"/>
</dbReference>
<dbReference type="AlphaFoldDB" id="A0A0W0RSJ3"/>
<dbReference type="RefSeq" id="WP_058459115.1">
    <property type="nucleotide sequence ID" value="NZ_CAAAIY010000001.1"/>
</dbReference>
<feature type="region of interest" description="Disordered" evidence="1">
    <location>
        <begin position="385"/>
        <end position="412"/>
    </location>
</feature>